<dbReference type="CDD" id="cd11614">
    <property type="entry name" value="SAF_CpaB_FlgA_like"/>
    <property type="match status" value="1"/>
</dbReference>
<organism evidence="3 4">
    <name type="scientific">Litorimonas taeanensis</name>
    <dbReference type="NCBI Taxonomy" id="568099"/>
    <lineage>
        <taxon>Bacteria</taxon>
        <taxon>Pseudomonadati</taxon>
        <taxon>Pseudomonadota</taxon>
        <taxon>Alphaproteobacteria</taxon>
        <taxon>Maricaulales</taxon>
        <taxon>Robiginitomaculaceae</taxon>
    </lineage>
</organism>
<sequence length="144" mass="15579">MKLFKVIVALGATGLMLPDFAIADEVIANSTLRRGTQITAADLNIDTDSESERVALLSQYVGMSVVRTISSGAEINPKDVAEPVQVKRNSTVKMIYRLGRLEITATGRALGEGRMGDIITVMNSESRKRVEGRVTGLGVVEMIR</sequence>
<gene>
    <name evidence="3" type="ORF">DES40_1492</name>
</gene>
<keyword evidence="3" id="KW-0282">Flagellum</keyword>
<keyword evidence="4" id="KW-1185">Reference proteome</keyword>
<dbReference type="PANTHER" id="PTHR36307:SF1">
    <property type="entry name" value="FLAGELLA BASAL BODY P-RING FORMATION PROTEIN FLGA"/>
    <property type="match status" value="1"/>
</dbReference>
<comment type="subcellular location">
    <subcellularLocation>
        <location evidence="1">Periplasm</location>
    </subcellularLocation>
</comment>
<dbReference type="InParanoid" id="A0A420WMN8"/>
<evidence type="ECO:0000313" key="4">
    <source>
        <dbReference type="Proteomes" id="UP000282211"/>
    </source>
</evidence>
<evidence type="ECO:0000313" key="3">
    <source>
        <dbReference type="EMBL" id="RKQ72155.1"/>
    </source>
</evidence>
<accession>A0A420WMN8</accession>
<dbReference type="InterPro" id="IPR017585">
    <property type="entry name" value="SAF_FlgA"/>
</dbReference>
<dbReference type="NCBIfam" id="TIGR03170">
    <property type="entry name" value="flgA_cterm"/>
    <property type="match status" value="1"/>
</dbReference>
<dbReference type="Proteomes" id="UP000282211">
    <property type="component" value="Unassembled WGS sequence"/>
</dbReference>
<feature type="domain" description="Flagella basal body P-ring formation protein FlgA SAF" evidence="2">
    <location>
        <begin position="26"/>
        <end position="142"/>
    </location>
</feature>
<keyword evidence="3" id="KW-0969">Cilium</keyword>
<dbReference type="RefSeq" id="WP_170144918.1">
    <property type="nucleotide sequence ID" value="NZ_RBII01000001.1"/>
</dbReference>
<evidence type="ECO:0000256" key="1">
    <source>
        <dbReference type="RuleBase" id="RU362063"/>
    </source>
</evidence>
<keyword evidence="3" id="KW-0966">Cell projection</keyword>
<keyword evidence="1" id="KW-0574">Periplasm</keyword>
<dbReference type="GO" id="GO:0042597">
    <property type="term" value="C:periplasmic space"/>
    <property type="evidence" value="ECO:0007669"/>
    <property type="project" value="UniProtKB-SubCell"/>
</dbReference>
<comment type="similarity">
    <text evidence="1">Belongs to the FlgA family.</text>
</comment>
<dbReference type="InterPro" id="IPR039246">
    <property type="entry name" value="Flagellar_FlgA"/>
</dbReference>
<dbReference type="Pfam" id="PF13144">
    <property type="entry name" value="ChapFlgA"/>
    <property type="match status" value="1"/>
</dbReference>
<feature type="chain" id="PRO_5018809727" description="Flagella basal body P-ring formation protein FlgA" evidence="1">
    <location>
        <begin position="24"/>
        <end position="144"/>
    </location>
</feature>
<keyword evidence="1" id="KW-1005">Bacterial flagellum biogenesis</keyword>
<dbReference type="AlphaFoldDB" id="A0A420WMN8"/>
<keyword evidence="1" id="KW-0732">Signal</keyword>
<dbReference type="EMBL" id="RBII01000001">
    <property type="protein sequence ID" value="RKQ72155.1"/>
    <property type="molecule type" value="Genomic_DNA"/>
</dbReference>
<evidence type="ECO:0000259" key="2">
    <source>
        <dbReference type="Pfam" id="PF13144"/>
    </source>
</evidence>
<dbReference type="PANTHER" id="PTHR36307">
    <property type="entry name" value="FLAGELLA BASAL BODY P-RING FORMATION PROTEIN FLGA"/>
    <property type="match status" value="1"/>
</dbReference>
<proteinExistence type="inferred from homology"/>
<reference evidence="3 4" key="1">
    <citation type="submission" date="2018-10" db="EMBL/GenBank/DDBJ databases">
        <title>Genomic Encyclopedia of Type Strains, Phase IV (KMG-IV): sequencing the most valuable type-strain genomes for metagenomic binning, comparative biology and taxonomic classification.</title>
        <authorList>
            <person name="Goeker M."/>
        </authorList>
    </citation>
    <scope>NUCLEOTIDE SEQUENCE [LARGE SCALE GENOMIC DNA]</scope>
    <source>
        <strain evidence="3 4">DSM 22008</strain>
    </source>
</reference>
<feature type="signal peptide" evidence="1">
    <location>
        <begin position="1"/>
        <end position="23"/>
    </location>
</feature>
<comment type="caution">
    <text evidence="3">The sequence shown here is derived from an EMBL/GenBank/DDBJ whole genome shotgun (WGS) entry which is preliminary data.</text>
</comment>
<comment type="function">
    <text evidence="1">Involved in the assembly process of the P-ring formation. It may associate with FlgF on the rod constituting a structure essential for the P-ring assembly or may act as a modulator protein for the P-ring assembly.</text>
</comment>
<protein>
    <recommendedName>
        <fullName evidence="1">Flagella basal body P-ring formation protein FlgA</fullName>
    </recommendedName>
</protein>
<dbReference type="GO" id="GO:0044780">
    <property type="term" value="P:bacterial-type flagellum assembly"/>
    <property type="evidence" value="ECO:0007669"/>
    <property type="project" value="InterPro"/>
</dbReference>
<name>A0A420WMN8_9PROT</name>
<dbReference type="Gene3D" id="2.30.30.760">
    <property type="match status" value="1"/>
</dbReference>